<dbReference type="EMBL" id="AUYB01000023">
    <property type="protein sequence ID" value="KZN46894.1"/>
    <property type="molecule type" value="Genomic_DNA"/>
</dbReference>
<reference evidence="2 3" key="1">
    <citation type="submission" date="2013-07" db="EMBL/GenBank/DDBJ databases">
        <title>Comparative Genomic and Metabolomic Analysis of Twelve Strains of Pseudoalteromonas luteoviolacea.</title>
        <authorList>
            <person name="Vynne N.G."/>
            <person name="Mansson M."/>
            <person name="Gram L."/>
        </authorList>
    </citation>
    <scope>NUCLEOTIDE SEQUENCE [LARGE SCALE GENOMIC DNA]</scope>
    <source>
        <strain evidence="2 3">DSM 6061</strain>
    </source>
</reference>
<dbReference type="Pfam" id="PF00665">
    <property type="entry name" value="rve"/>
    <property type="match status" value="1"/>
</dbReference>
<dbReference type="InterPro" id="IPR012337">
    <property type="entry name" value="RNaseH-like_sf"/>
</dbReference>
<dbReference type="GO" id="GO:0003676">
    <property type="term" value="F:nucleic acid binding"/>
    <property type="evidence" value="ECO:0007669"/>
    <property type="project" value="InterPro"/>
</dbReference>
<dbReference type="SUPFAM" id="SSF53098">
    <property type="entry name" value="Ribonuclease H-like"/>
    <property type="match status" value="1"/>
</dbReference>
<dbReference type="Proteomes" id="UP000076643">
    <property type="component" value="Unassembled WGS sequence"/>
</dbReference>
<keyword evidence="3" id="KW-1185">Reference proteome</keyword>
<dbReference type="InterPro" id="IPR048020">
    <property type="entry name" value="Transpos_IS3"/>
</dbReference>
<gene>
    <name evidence="2" type="ORF">N475_25595</name>
</gene>
<feature type="domain" description="Integrase catalytic" evidence="1">
    <location>
        <begin position="52"/>
        <end position="214"/>
    </location>
</feature>
<organism evidence="2 3">
    <name type="scientific">Pseudoalteromonas luteoviolacea DSM 6061</name>
    <dbReference type="NCBI Taxonomy" id="1365250"/>
    <lineage>
        <taxon>Bacteria</taxon>
        <taxon>Pseudomonadati</taxon>
        <taxon>Pseudomonadota</taxon>
        <taxon>Gammaproteobacteria</taxon>
        <taxon>Alteromonadales</taxon>
        <taxon>Pseudoalteromonadaceae</taxon>
        <taxon>Pseudoalteromonas</taxon>
    </lineage>
</organism>
<dbReference type="PANTHER" id="PTHR46889:SF4">
    <property type="entry name" value="TRANSPOSASE INSO FOR INSERTION SEQUENCE ELEMENT IS911B-RELATED"/>
    <property type="match status" value="1"/>
</dbReference>
<evidence type="ECO:0000313" key="3">
    <source>
        <dbReference type="Proteomes" id="UP000076643"/>
    </source>
</evidence>
<dbReference type="PATRIC" id="fig|1365250.3.peg.266"/>
<evidence type="ECO:0000259" key="1">
    <source>
        <dbReference type="PROSITE" id="PS50994"/>
    </source>
</evidence>
<dbReference type="InterPro" id="IPR001584">
    <property type="entry name" value="Integrase_cat-core"/>
</dbReference>
<sequence length="221" mass="26024">MLAEYDIDVGLFKIRRIMRDMQLVSKQPGPHAYKRAVNERPDIPNRLNREFGAHEPNQVWCGDITYIWTGQKWAYLAVVIDLYARRVVSWAMSDKPDAALAVKALDRAYEQRGRPRGLMFHSDQGCQYSSIKYRQRLWRYQITQSMSRRGNCWDNSPMERLFRSLKTEWIPSTGYKSIKEAEQDISFYLMSYYNWKRPHSHNDMTAPAVMEEQLKSLSGIS</sequence>
<dbReference type="InterPro" id="IPR036397">
    <property type="entry name" value="RNaseH_sf"/>
</dbReference>
<dbReference type="GO" id="GO:0015074">
    <property type="term" value="P:DNA integration"/>
    <property type="evidence" value="ECO:0007669"/>
    <property type="project" value="InterPro"/>
</dbReference>
<dbReference type="PANTHER" id="PTHR46889">
    <property type="entry name" value="TRANSPOSASE INSF FOR INSERTION SEQUENCE IS3B-RELATED"/>
    <property type="match status" value="1"/>
</dbReference>
<dbReference type="PROSITE" id="PS50994">
    <property type="entry name" value="INTEGRASE"/>
    <property type="match status" value="1"/>
</dbReference>
<protein>
    <recommendedName>
        <fullName evidence="1">Integrase catalytic domain-containing protein</fullName>
    </recommendedName>
</protein>
<dbReference type="InterPro" id="IPR050900">
    <property type="entry name" value="Transposase_IS3/IS150/IS904"/>
</dbReference>
<name>A0A167BTT7_9GAMM</name>
<dbReference type="Gene3D" id="3.30.420.10">
    <property type="entry name" value="Ribonuclease H-like superfamily/Ribonuclease H"/>
    <property type="match status" value="1"/>
</dbReference>
<dbReference type="NCBIfam" id="NF033516">
    <property type="entry name" value="transpos_IS3"/>
    <property type="match status" value="1"/>
</dbReference>
<proteinExistence type="predicted"/>
<evidence type="ECO:0000313" key="2">
    <source>
        <dbReference type="EMBL" id="KZN46894.1"/>
    </source>
</evidence>
<accession>A0A167BTT7</accession>
<comment type="caution">
    <text evidence="2">The sequence shown here is derived from an EMBL/GenBank/DDBJ whole genome shotgun (WGS) entry which is preliminary data.</text>
</comment>
<dbReference type="AlphaFoldDB" id="A0A167BTT7"/>